<proteinExistence type="predicted"/>
<evidence type="ECO:0000313" key="2">
    <source>
        <dbReference type="Proteomes" id="UP001597214"/>
    </source>
</evidence>
<dbReference type="EMBL" id="JBHUEM010000005">
    <property type="protein sequence ID" value="MFD1736094.1"/>
    <property type="molecule type" value="Genomic_DNA"/>
</dbReference>
<evidence type="ECO:0000313" key="1">
    <source>
        <dbReference type="EMBL" id="MFD1736094.1"/>
    </source>
</evidence>
<dbReference type="Proteomes" id="UP001597214">
    <property type="component" value="Unassembled WGS sequence"/>
</dbReference>
<reference evidence="2" key="1">
    <citation type="journal article" date="2019" name="Int. J. Syst. Evol. Microbiol.">
        <title>The Global Catalogue of Microorganisms (GCM) 10K type strain sequencing project: providing services to taxonomists for standard genome sequencing and annotation.</title>
        <authorList>
            <consortium name="The Broad Institute Genomics Platform"/>
            <consortium name="The Broad Institute Genome Sequencing Center for Infectious Disease"/>
            <person name="Wu L."/>
            <person name="Ma J."/>
        </authorList>
    </citation>
    <scope>NUCLEOTIDE SEQUENCE [LARGE SCALE GENOMIC DNA]</scope>
    <source>
        <strain evidence="2">CCUG 49339</strain>
    </source>
</reference>
<comment type="caution">
    <text evidence="1">The sequence shown here is derived from an EMBL/GenBank/DDBJ whole genome shotgun (WGS) entry which is preliminary data.</text>
</comment>
<sequence length="206" mass="24850">MQKNIFEVDNFHDFKELAHQWAVEGIKSHFSRDWEEERRAQYYPSTLFMKFMDMVLVYRDYYKGYLMRDTAEQKIREIEVRFNETIQLTKSAMDVFFIWQWLQQISECIGGPLQDHEEFDALCLVNPLYEKGLIPYGTYELFITEERSYGPIKCYMKDDTFHFSHIDCSVDQAGNLPREPEDEMYYTIYRVVNRLLTQLKTTQVFV</sequence>
<gene>
    <name evidence="1" type="ORF">ACFSCX_05900</name>
</gene>
<keyword evidence="2" id="KW-1185">Reference proteome</keyword>
<dbReference type="RefSeq" id="WP_377927239.1">
    <property type="nucleotide sequence ID" value="NZ_JBHUEM010000005.1"/>
</dbReference>
<protein>
    <submittedName>
        <fullName evidence="1">Uncharacterized protein</fullName>
    </submittedName>
</protein>
<name>A0ABW4LLP1_9BACI</name>
<accession>A0ABW4LLP1</accession>
<organism evidence="1 2">
    <name type="scientific">Bacillus salitolerans</name>
    <dbReference type="NCBI Taxonomy" id="1437434"/>
    <lineage>
        <taxon>Bacteria</taxon>
        <taxon>Bacillati</taxon>
        <taxon>Bacillota</taxon>
        <taxon>Bacilli</taxon>
        <taxon>Bacillales</taxon>
        <taxon>Bacillaceae</taxon>
        <taxon>Bacillus</taxon>
    </lineage>
</organism>